<evidence type="ECO:0000313" key="1">
    <source>
        <dbReference type="EMBL" id="MBW6402103.1"/>
    </source>
</evidence>
<sequence length="162" mass="16750">MILAHIDDSGAALGFYDPALHAVIPEGAIEISEEIWAAWIADTAGQRWDAVAGGLVPYTPPAVQPVPVVPRSISRRQLLLALHGAGLITDAEALAAATSGAVPAQVDAVFGALPPTDALSARITWATMSVAERAHPLIGMLITAELATAEEVDALFIDGATR</sequence>
<dbReference type="Proteomes" id="UP001196565">
    <property type="component" value="Unassembled WGS sequence"/>
</dbReference>
<evidence type="ECO:0000313" key="2">
    <source>
        <dbReference type="Proteomes" id="UP001196565"/>
    </source>
</evidence>
<protein>
    <submittedName>
        <fullName evidence="1">Uncharacterized protein</fullName>
    </submittedName>
</protein>
<comment type="caution">
    <text evidence="1">The sequence shown here is derived from an EMBL/GenBank/DDBJ whole genome shotgun (WGS) entry which is preliminary data.</text>
</comment>
<dbReference type="RefSeq" id="WP_219766967.1">
    <property type="nucleotide sequence ID" value="NZ_JAHYBZ010000023.1"/>
</dbReference>
<name>A0ABS7AIF0_9PROT</name>
<reference evidence="1 2" key="1">
    <citation type="submission" date="2021-07" db="EMBL/GenBank/DDBJ databases">
        <authorList>
            <person name="So Y."/>
        </authorList>
    </citation>
    <scope>NUCLEOTIDE SEQUENCE [LARGE SCALE GENOMIC DNA]</scope>
    <source>
        <strain evidence="1 2">HJA6</strain>
    </source>
</reference>
<proteinExistence type="predicted"/>
<organism evidence="1 2">
    <name type="scientific">Roseomonas alba</name>
    <dbReference type="NCBI Taxonomy" id="2846776"/>
    <lineage>
        <taxon>Bacteria</taxon>
        <taxon>Pseudomonadati</taxon>
        <taxon>Pseudomonadota</taxon>
        <taxon>Alphaproteobacteria</taxon>
        <taxon>Acetobacterales</taxon>
        <taxon>Roseomonadaceae</taxon>
        <taxon>Roseomonas</taxon>
    </lineage>
</organism>
<gene>
    <name evidence="1" type="ORF">KPL78_29925</name>
</gene>
<keyword evidence="2" id="KW-1185">Reference proteome</keyword>
<accession>A0ABS7AIF0</accession>
<dbReference type="EMBL" id="JAHYBZ010000023">
    <property type="protein sequence ID" value="MBW6402103.1"/>
    <property type="molecule type" value="Genomic_DNA"/>
</dbReference>